<evidence type="ECO:0000313" key="2">
    <source>
        <dbReference type="Proteomes" id="UP000004995"/>
    </source>
</evidence>
<dbReference type="InParanoid" id="K3Z1Z2"/>
<dbReference type="HOGENOM" id="CLU_3280418_0_0_1"/>
<dbReference type="EnsemblPlants" id="KQL29244">
    <property type="protein sequence ID" value="KQL29244"/>
    <property type="gene ID" value="SETIT_020560mg"/>
</dbReference>
<name>K3Z1Z2_SETIT</name>
<reference evidence="1" key="2">
    <citation type="submission" date="2018-08" db="UniProtKB">
        <authorList>
            <consortium name="EnsemblPlants"/>
        </authorList>
    </citation>
    <scope>IDENTIFICATION</scope>
    <source>
        <strain evidence="1">Yugu1</strain>
    </source>
</reference>
<dbReference type="Proteomes" id="UP000004995">
    <property type="component" value="Unassembled WGS sequence"/>
</dbReference>
<dbReference type="EMBL" id="AGNK02000191">
    <property type="status" value="NOT_ANNOTATED_CDS"/>
    <property type="molecule type" value="Genomic_DNA"/>
</dbReference>
<evidence type="ECO:0000313" key="1">
    <source>
        <dbReference type="EnsemblPlants" id="KQL29244"/>
    </source>
</evidence>
<accession>K3Z1Z2</accession>
<dbReference type="AlphaFoldDB" id="K3Z1Z2"/>
<organism evidence="1 2">
    <name type="scientific">Setaria italica</name>
    <name type="common">Foxtail millet</name>
    <name type="synonym">Panicum italicum</name>
    <dbReference type="NCBI Taxonomy" id="4555"/>
    <lineage>
        <taxon>Eukaryota</taxon>
        <taxon>Viridiplantae</taxon>
        <taxon>Streptophyta</taxon>
        <taxon>Embryophyta</taxon>
        <taxon>Tracheophyta</taxon>
        <taxon>Spermatophyta</taxon>
        <taxon>Magnoliopsida</taxon>
        <taxon>Liliopsida</taxon>
        <taxon>Poales</taxon>
        <taxon>Poaceae</taxon>
        <taxon>PACMAD clade</taxon>
        <taxon>Panicoideae</taxon>
        <taxon>Panicodae</taxon>
        <taxon>Paniceae</taxon>
        <taxon>Cenchrinae</taxon>
        <taxon>Setaria</taxon>
    </lineage>
</organism>
<dbReference type="Gramene" id="KQL29244">
    <property type="protein sequence ID" value="KQL29244"/>
    <property type="gene ID" value="SETIT_020560mg"/>
</dbReference>
<protein>
    <submittedName>
        <fullName evidence="1">Uncharacterized protein</fullName>
    </submittedName>
</protein>
<reference evidence="2" key="1">
    <citation type="journal article" date="2012" name="Nat. Biotechnol.">
        <title>Reference genome sequence of the model plant Setaria.</title>
        <authorList>
            <person name="Bennetzen J.L."/>
            <person name="Schmutz J."/>
            <person name="Wang H."/>
            <person name="Percifield R."/>
            <person name="Hawkins J."/>
            <person name="Pontaroli A.C."/>
            <person name="Estep M."/>
            <person name="Feng L."/>
            <person name="Vaughn J.N."/>
            <person name="Grimwood J."/>
            <person name="Jenkins J."/>
            <person name="Barry K."/>
            <person name="Lindquist E."/>
            <person name="Hellsten U."/>
            <person name="Deshpande S."/>
            <person name="Wang X."/>
            <person name="Wu X."/>
            <person name="Mitros T."/>
            <person name="Triplett J."/>
            <person name="Yang X."/>
            <person name="Ye C.Y."/>
            <person name="Mauro-Herrera M."/>
            <person name="Wang L."/>
            <person name="Li P."/>
            <person name="Sharma M."/>
            <person name="Sharma R."/>
            <person name="Ronald P.C."/>
            <person name="Panaud O."/>
            <person name="Kellogg E.A."/>
            <person name="Brutnell T.P."/>
            <person name="Doust A.N."/>
            <person name="Tuskan G.A."/>
            <person name="Rokhsar D."/>
            <person name="Devos K.M."/>
        </authorList>
    </citation>
    <scope>NUCLEOTIDE SEQUENCE [LARGE SCALE GENOMIC DNA]</scope>
    <source>
        <strain evidence="2">cv. Yugu1</strain>
    </source>
</reference>
<sequence length="41" mass="4752">MDLGNIGHPHPLTKDFVTFRDVPFRTLDTKCRIKVHFSIVV</sequence>
<keyword evidence="2" id="KW-1185">Reference proteome</keyword>
<proteinExistence type="predicted"/>